<dbReference type="PANTHER" id="PTHR23074">
    <property type="entry name" value="AAA DOMAIN-CONTAINING"/>
    <property type="match status" value="1"/>
</dbReference>
<dbReference type="SUPFAM" id="SSF52540">
    <property type="entry name" value="P-loop containing nucleoside triphosphate hydrolases"/>
    <property type="match status" value="1"/>
</dbReference>
<dbReference type="Pfam" id="PF00004">
    <property type="entry name" value="AAA"/>
    <property type="match status" value="1"/>
</dbReference>
<reference evidence="2 3" key="1">
    <citation type="submission" date="2024-08" db="EMBL/GenBank/DDBJ databases">
        <authorList>
            <person name="Cucini C."/>
            <person name="Frati F."/>
        </authorList>
    </citation>
    <scope>NUCLEOTIDE SEQUENCE [LARGE SCALE GENOMIC DNA]</scope>
</reference>
<dbReference type="Gene3D" id="1.10.8.60">
    <property type="match status" value="1"/>
</dbReference>
<dbReference type="Gene3D" id="3.40.50.300">
    <property type="entry name" value="P-loop containing nucleotide triphosphate hydrolases"/>
    <property type="match status" value="1"/>
</dbReference>
<evidence type="ECO:0000313" key="2">
    <source>
        <dbReference type="EMBL" id="CAL8081187.1"/>
    </source>
</evidence>
<dbReference type="InterPro" id="IPR027417">
    <property type="entry name" value="P-loop_NTPase"/>
</dbReference>
<organism evidence="2 3">
    <name type="scientific">Orchesella dallaii</name>
    <dbReference type="NCBI Taxonomy" id="48710"/>
    <lineage>
        <taxon>Eukaryota</taxon>
        <taxon>Metazoa</taxon>
        <taxon>Ecdysozoa</taxon>
        <taxon>Arthropoda</taxon>
        <taxon>Hexapoda</taxon>
        <taxon>Collembola</taxon>
        <taxon>Entomobryomorpha</taxon>
        <taxon>Entomobryoidea</taxon>
        <taxon>Orchesellidae</taxon>
        <taxon>Orchesellinae</taxon>
        <taxon>Orchesella</taxon>
    </lineage>
</organism>
<evidence type="ECO:0000313" key="3">
    <source>
        <dbReference type="Proteomes" id="UP001642540"/>
    </source>
</evidence>
<dbReference type="Proteomes" id="UP001642540">
    <property type="component" value="Unassembled WGS sequence"/>
</dbReference>
<comment type="caution">
    <text evidence="2">The sequence shown here is derived from an EMBL/GenBank/DDBJ whole genome shotgun (WGS) entry which is preliminary data.</text>
</comment>
<dbReference type="SMART" id="SM00382">
    <property type="entry name" value="AAA"/>
    <property type="match status" value="1"/>
</dbReference>
<gene>
    <name evidence="2" type="ORF">ODALV1_LOCUS4860</name>
</gene>
<evidence type="ECO:0000259" key="1">
    <source>
        <dbReference type="SMART" id="SM00382"/>
    </source>
</evidence>
<accession>A0ABP1PZD5</accession>
<proteinExistence type="predicted"/>
<dbReference type="InterPro" id="IPR003593">
    <property type="entry name" value="AAA+_ATPase"/>
</dbReference>
<name>A0ABP1PZD5_9HEXA</name>
<protein>
    <recommendedName>
        <fullName evidence="1">AAA+ ATPase domain-containing protein</fullName>
    </recommendedName>
</protein>
<keyword evidence="3" id="KW-1185">Reference proteome</keyword>
<dbReference type="EMBL" id="CAXLJM020000014">
    <property type="protein sequence ID" value="CAL8081187.1"/>
    <property type="molecule type" value="Genomic_DNA"/>
</dbReference>
<feature type="domain" description="AAA+ ATPase" evidence="1">
    <location>
        <begin position="122"/>
        <end position="262"/>
    </location>
</feature>
<dbReference type="PANTHER" id="PTHR23074:SF83">
    <property type="entry name" value="VACUOLAR PROTEIN SORTING-ASSOCIATED PROTEIN 4A"/>
    <property type="match status" value="1"/>
</dbReference>
<dbReference type="InterPro" id="IPR003959">
    <property type="entry name" value="ATPase_AAA_core"/>
</dbReference>
<sequence length="398" mass="44427">MADLPVSSSSPLGGFEFPVLHSDAGYWDLPLEETNSQTCLNAIPQHQTISAPPIIPSHPTIITSPFGGVGNEVKIKEFVERIRKKVNGSEPTKPVLGLEELQQTIVDAIVAPQKFTIHSDLQVQAILLAGPPGCAKTTMLLQSVILSATRLQKPISYYKLLYSDALSSFVGESEKIIKFLFENAIENQPSVILIDEVDGLMRKRKDEESDHTSRFKSALLTQMQGYTNSSGVVLIATTNLPHTMDEGFQRRFQERFLVRLPTFEERVIIYDYFVSLCENTGKVDWDSFDFKQLSSKSQRFSGDDIRNVVAKALRKKLNKEGTNDQQGIVFTMSDVNCLLSKCKPTCKPEDLRKLEKWGKKMATNYDSSTNHTKTKRWKVTKALKCCVMACCCGNACGA</sequence>
<dbReference type="InterPro" id="IPR050304">
    <property type="entry name" value="MT-severing_AAA_ATPase"/>
</dbReference>